<feature type="transmembrane region" description="Helical" evidence="1">
    <location>
        <begin position="185"/>
        <end position="205"/>
    </location>
</feature>
<feature type="transmembrane region" description="Helical" evidence="1">
    <location>
        <begin position="251"/>
        <end position="272"/>
    </location>
</feature>
<dbReference type="RefSeq" id="WP_137273253.1">
    <property type="nucleotide sequence ID" value="NZ_QGAL01000007.1"/>
</dbReference>
<evidence type="ECO:0000256" key="1">
    <source>
        <dbReference type="SAM" id="Phobius"/>
    </source>
</evidence>
<feature type="transmembrane region" description="Helical" evidence="1">
    <location>
        <begin position="104"/>
        <end position="123"/>
    </location>
</feature>
<dbReference type="Pfam" id="PF13687">
    <property type="entry name" value="DUF4153"/>
    <property type="match status" value="1"/>
</dbReference>
<keyword evidence="1" id="KW-0472">Membrane</keyword>
<protein>
    <submittedName>
        <fullName evidence="2">DUF4153 domain-containing protein</fullName>
    </submittedName>
</protein>
<name>A0AB38P0C0_9ENTR</name>
<gene>
    <name evidence="2" type="ORF">EcCFBP13530_19355</name>
</gene>
<feature type="transmembrane region" description="Helical" evidence="1">
    <location>
        <begin position="351"/>
        <end position="370"/>
    </location>
</feature>
<accession>A0AB38P0C0</accession>
<feature type="transmembrane region" description="Helical" evidence="1">
    <location>
        <begin position="321"/>
        <end position="344"/>
    </location>
</feature>
<sequence length="583" mass="65092">MENSETLSLPARGAVVLAGALQGALCYAVTWYIDYASLPSNTLWLLCLIPATVVMTTTLALSVTSLNARFLWLALGCLGAVVAGMGAWLKGSLSGLGQWDVRETLLFFGFHLLLMTLFILPWIQRRLAPEGAFYSDFYARNWQNALTIAIVFVSNGLFWLVLFLWAELFKLIGIAFFERLFFDTAWFISLSFGIVSASAAVLARVQVRLIAALQHLLTLIATGLLPLMAALALLFIGALPFVGLDTISTRISAAGLLTTLALLLLLLVTVVWHPQRRTLPYYSALNALVRLAVIVVPVYPVLAAWALWLRISQYGWSPDRLYGTLVTMVALVWAVGFCVSVLFYRRESQKLQAYVTPATGLLSLLFLMLIHTPVLDPWRISVNSHMARYKEGRIAADQISLYMLSHSGRKGREALEMLQNDPQFISNPKRQRELNGLLSENRGGAEKMTAAMLEKQVQLAPGMARPDKGLWQAMLSNQYRFESCDSVQGNCLLMSLDLNGDGKPEAVLYQFTDRTIVAYTQTDTGWRIAGDAWKMPEALTREELDRALRQGRVKSIVKPWADIEIFGERVDMSYDSYNNAQWR</sequence>
<dbReference type="AlphaFoldDB" id="A0AB38P0C0"/>
<comment type="caution">
    <text evidence="2">The sequence shown here is derived from an EMBL/GenBank/DDBJ whole genome shotgun (WGS) entry which is preliminary data.</text>
</comment>
<proteinExistence type="predicted"/>
<dbReference type="InterPro" id="IPR025291">
    <property type="entry name" value="DUF4153"/>
</dbReference>
<evidence type="ECO:0000313" key="2">
    <source>
        <dbReference type="EMBL" id="TKK16022.1"/>
    </source>
</evidence>
<keyword evidence="1" id="KW-1133">Transmembrane helix</keyword>
<dbReference type="Proteomes" id="UP000306327">
    <property type="component" value="Unassembled WGS sequence"/>
</dbReference>
<feature type="transmembrane region" description="Helical" evidence="1">
    <location>
        <begin position="70"/>
        <end position="89"/>
    </location>
</feature>
<dbReference type="EMBL" id="QGAL01000007">
    <property type="protein sequence ID" value="TKK16022.1"/>
    <property type="molecule type" value="Genomic_DNA"/>
</dbReference>
<feature type="transmembrane region" description="Helical" evidence="1">
    <location>
        <begin position="284"/>
        <end position="309"/>
    </location>
</feature>
<organism evidence="2 3">
    <name type="scientific">Enterobacter cancerogenus</name>
    <dbReference type="NCBI Taxonomy" id="69218"/>
    <lineage>
        <taxon>Bacteria</taxon>
        <taxon>Pseudomonadati</taxon>
        <taxon>Pseudomonadota</taxon>
        <taxon>Gammaproteobacteria</taxon>
        <taxon>Enterobacterales</taxon>
        <taxon>Enterobacteriaceae</taxon>
        <taxon>Enterobacter</taxon>
        <taxon>Enterobacter cloacae complex</taxon>
    </lineage>
</organism>
<feature type="transmembrane region" description="Helical" evidence="1">
    <location>
        <begin position="144"/>
        <end position="165"/>
    </location>
</feature>
<keyword evidence="1" id="KW-0812">Transmembrane</keyword>
<feature type="transmembrane region" description="Helical" evidence="1">
    <location>
        <begin position="42"/>
        <end position="63"/>
    </location>
</feature>
<evidence type="ECO:0000313" key="3">
    <source>
        <dbReference type="Proteomes" id="UP000306327"/>
    </source>
</evidence>
<feature type="transmembrane region" description="Helical" evidence="1">
    <location>
        <begin position="217"/>
        <end position="239"/>
    </location>
</feature>
<reference evidence="2 3" key="1">
    <citation type="journal article" date="2019" name="Sci. Rep.">
        <title>Differences in resource use lead to coexistence of seed-transmitted microbial populations.</title>
        <authorList>
            <person name="Torres-Cortes G."/>
            <person name="Garcia B.J."/>
            <person name="Compant S."/>
            <person name="Rezki S."/>
            <person name="Jones P."/>
            <person name="Preveaux A."/>
            <person name="Briand M."/>
            <person name="Roulet A."/>
            <person name="Bouchez O."/>
            <person name="Jacobson D."/>
            <person name="Barret M."/>
        </authorList>
    </citation>
    <scope>NUCLEOTIDE SEQUENCE [LARGE SCALE GENOMIC DNA]</scope>
    <source>
        <strain evidence="2 3">CFBP13530</strain>
    </source>
</reference>